<evidence type="ECO:0000313" key="3">
    <source>
        <dbReference type="Proteomes" id="UP001596023"/>
    </source>
</evidence>
<dbReference type="InterPro" id="IPR053830">
    <property type="entry name" value="DUF6922"/>
</dbReference>
<dbReference type="Pfam" id="PF21956">
    <property type="entry name" value="DUF6922"/>
    <property type="match status" value="1"/>
</dbReference>
<reference evidence="3" key="1">
    <citation type="journal article" date="2019" name="Int. J. Syst. Evol. Microbiol.">
        <title>The Global Catalogue of Microorganisms (GCM) 10K type strain sequencing project: providing services to taxonomists for standard genome sequencing and annotation.</title>
        <authorList>
            <consortium name="The Broad Institute Genomics Platform"/>
            <consortium name="The Broad Institute Genome Sequencing Center for Infectious Disease"/>
            <person name="Wu L."/>
            <person name="Ma J."/>
        </authorList>
    </citation>
    <scope>NUCLEOTIDE SEQUENCE [LARGE SCALE GENOMIC DNA]</scope>
    <source>
        <strain evidence="3">CCUG 66188</strain>
    </source>
</reference>
<dbReference type="RefSeq" id="WP_380001085.1">
    <property type="nucleotide sequence ID" value="NZ_JBHSGN010000148.1"/>
</dbReference>
<evidence type="ECO:0000259" key="1">
    <source>
        <dbReference type="Pfam" id="PF21956"/>
    </source>
</evidence>
<comment type="caution">
    <text evidence="2">The sequence shown here is derived from an EMBL/GenBank/DDBJ whole genome shotgun (WGS) entry which is preliminary data.</text>
</comment>
<proteinExistence type="predicted"/>
<sequence>MLPSIEQIKGVHPGYILERELRKRHITKKAFAASIGEYEQVIGEVTKRRRRINPVLSLKMDKALEAPQEGYFMLLQTYFDLAEAQKELNRNIHPDLSKIRKVIFWDTDFDLIDWIRNKRFVIERVYHRGNETEMEEIIRFYGKDEVDKVVEQSKQITLTREINRKDSNENKIIL</sequence>
<keyword evidence="3" id="KW-1185">Reference proteome</keyword>
<dbReference type="SUPFAM" id="SSF47413">
    <property type="entry name" value="lambda repressor-like DNA-binding domains"/>
    <property type="match status" value="1"/>
</dbReference>
<evidence type="ECO:0000313" key="2">
    <source>
        <dbReference type="EMBL" id="MFC4676646.1"/>
    </source>
</evidence>
<protein>
    <submittedName>
        <fullName evidence="2">Transcriptional regulator</fullName>
    </submittedName>
</protein>
<feature type="domain" description="DUF6922" evidence="1">
    <location>
        <begin position="99"/>
        <end position="150"/>
    </location>
</feature>
<name>A0ABV9L2Y1_9BACT</name>
<dbReference type="InterPro" id="IPR010982">
    <property type="entry name" value="Lambda_DNA-bd_dom_sf"/>
</dbReference>
<dbReference type="Gene3D" id="1.10.260.40">
    <property type="entry name" value="lambda repressor-like DNA-binding domains"/>
    <property type="match status" value="1"/>
</dbReference>
<accession>A0ABV9L2Y1</accession>
<dbReference type="EMBL" id="JBHSGN010000148">
    <property type="protein sequence ID" value="MFC4676646.1"/>
    <property type="molecule type" value="Genomic_DNA"/>
</dbReference>
<dbReference type="Proteomes" id="UP001596023">
    <property type="component" value="Unassembled WGS sequence"/>
</dbReference>
<organism evidence="2 3">
    <name type="scientific">Dysgonomonas termitidis</name>
    <dbReference type="NCBI Taxonomy" id="1516126"/>
    <lineage>
        <taxon>Bacteria</taxon>
        <taxon>Pseudomonadati</taxon>
        <taxon>Bacteroidota</taxon>
        <taxon>Bacteroidia</taxon>
        <taxon>Bacteroidales</taxon>
        <taxon>Dysgonomonadaceae</taxon>
        <taxon>Dysgonomonas</taxon>
    </lineage>
</organism>
<gene>
    <name evidence="2" type="ORF">ACFO6W_23470</name>
</gene>